<dbReference type="SUPFAM" id="SSF53474">
    <property type="entry name" value="alpha/beta-Hydrolases"/>
    <property type="match status" value="1"/>
</dbReference>
<comment type="similarity">
    <text evidence="2">Belongs to the peptidase S9A family.</text>
</comment>
<evidence type="ECO:0000256" key="7">
    <source>
        <dbReference type="SAM" id="MobiDB-lite"/>
    </source>
</evidence>
<proteinExistence type="inferred from homology"/>
<dbReference type="PROSITE" id="PS00708">
    <property type="entry name" value="PRO_ENDOPEP_SER"/>
    <property type="match status" value="1"/>
</dbReference>
<dbReference type="Proteomes" id="UP001596122">
    <property type="component" value="Unassembled WGS sequence"/>
</dbReference>
<evidence type="ECO:0000259" key="8">
    <source>
        <dbReference type="Pfam" id="PF00326"/>
    </source>
</evidence>
<protein>
    <recommendedName>
        <fullName evidence="3">prolyl oligopeptidase</fullName>
        <ecNumber evidence="3">3.4.21.26</ecNumber>
    </recommendedName>
</protein>
<dbReference type="InterPro" id="IPR023302">
    <property type="entry name" value="Pept_S9A_N"/>
</dbReference>
<keyword evidence="5" id="KW-0378">Hydrolase</keyword>
<evidence type="ECO:0000256" key="6">
    <source>
        <dbReference type="ARBA" id="ARBA00022825"/>
    </source>
</evidence>
<dbReference type="PRINTS" id="PR00862">
    <property type="entry name" value="PROLIGOPTASE"/>
</dbReference>
<feature type="domain" description="Peptidase S9A N-terminal" evidence="9">
    <location>
        <begin position="11"/>
        <end position="430"/>
    </location>
</feature>
<accession>A0ABW0GLA1</accession>
<feature type="region of interest" description="Disordered" evidence="7">
    <location>
        <begin position="1"/>
        <end position="22"/>
    </location>
</feature>
<dbReference type="Gene3D" id="3.40.50.1820">
    <property type="entry name" value="alpha/beta hydrolase"/>
    <property type="match status" value="1"/>
</dbReference>
<dbReference type="InterPro" id="IPR051167">
    <property type="entry name" value="Prolyl_oligopep/macrocyclase"/>
</dbReference>
<evidence type="ECO:0000256" key="2">
    <source>
        <dbReference type="ARBA" id="ARBA00005228"/>
    </source>
</evidence>
<dbReference type="PANTHER" id="PTHR42881">
    <property type="entry name" value="PROLYL ENDOPEPTIDASE"/>
    <property type="match status" value="1"/>
</dbReference>
<dbReference type="Pfam" id="PF00326">
    <property type="entry name" value="Peptidase_S9"/>
    <property type="match status" value="1"/>
</dbReference>
<dbReference type="InterPro" id="IPR029058">
    <property type="entry name" value="AB_hydrolase_fold"/>
</dbReference>
<dbReference type="PANTHER" id="PTHR42881:SF2">
    <property type="entry name" value="PROLYL ENDOPEPTIDASE"/>
    <property type="match status" value="1"/>
</dbReference>
<evidence type="ECO:0000313" key="10">
    <source>
        <dbReference type="EMBL" id="MFC5380298.1"/>
    </source>
</evidence>
<dbReference type="RefSeq" id="WP_340267291.1">
    <property type="nucleotide sequence ID" value="NZ_JBBEOG010000001.1"/>
</dbReference>
<evidence type="ECO:0000256" key="4">
    <source>
        <dbReference type="ARBA" id="ARBA00022670"/>
    </source>
</evidence>
<keyword evidence="11" id="KW-1185">Reference proteome</keyword>
<feature type="domain" description="Peptidase S9 prolyl oligopeptidase catalytic" evidence="8">
    <location>
        <begin position="509"/>
        <end position="724"/>
    </location>
</feature>
<evidence type="ECO:0000313" key="11">
    <source>
        <dbReference type="Proteomes" id="UP001596122"/>
    </source>
</evidence>
<dbReference type="InterPro" id="IPR002470">
    <property type="entry name" value="Peptidase_S9A"/>
</dbReference>
<comment type="catalytic activity">
    <reaction evidence="1">
        <text>Hydrolysis of Pro-|-Xaa &gt;&gt; Ala-|-Xaa in oligopeptides.</text>
        <dbReference type="EC" id="3.4.21.26"/>
    </reaction>
</comment>
<evidence type="ECO:0000256" key="5">
    <source>
        <dbReference type="ARBA" id="ARBA00022801"/>
    </source>
</evidence>
<evidence type="ECO:0000259" key="9">
    <source>
        <dbReference type="Pfam" id="PF02897"/>
    </source>
</evidence>
<dbReference type="SUPFAM" id="SSF50993">
    <property type="entry name" value="Peptidase/esterase 'gauge' domain"/>
    <property type="match status" value="1"/>
</dbReference>
<dbReference type="EMBL" id="JBHSLD010000006">
    <property type="protein sequence ID" value="MFC5380298.1"/>
    <property type="molecule type" value="Genomic_DNA"/>
</dbReference>
<dbReference type="Pfam" id="PF02897">
    <property type="entry name" value="Peptidase_S9_N"/>
    <property type="match status" value="1"/>
</dbReference>
<dbReference type="InterPro" id="IPR002471">
    <property type="entry name" value="Pept_S9_AS"/>
</dbReference>
<dbReference type="InterPro" id="IPR001375">
    <property type="entry name" value="Peptidase_S9_cat"/>
</dbReference>
<keyword evidence="4" id="KW-0645">Protease</keyword>
<dbReference type="EC" id="3.4.21.26" evidence="3"/>
<evidence type="ECO:0000256" key="1">
    <source>
        <dbReference type="ARBA" id="ARBA00001070"/>
    </source>
</evidence>
<name>A0ABW0GLA1_9MICO</name>
<organism evidence="10 11">
    <name type="scientific">Aquipuribacter nitratireducens</name>
    <dbReference type="NCBI Taxonomy" id="650104"/>
    <lineage>
        <taxon>Bacteria</taxon>
        <taxon>Bacillati</taxon>
        <taxon>Actinomycetota</taxon>
        <taxon>Actinomycetes</taxon>
        <taxon>Micrococcales</taxon>
        <taxon>Intrasporangiaceae</taxon>
        <taxon>Aquipuribacter</taxon>
    </lineage>
</organism>
<feature type="compositionally biased region" description="Basic and acidic residues" evidence="7">
    <location>
        <begin position="13"/>
        <end position="22"/>
    </location>
</feature>
<comment type="caution">
    <text evidence="10">The sequence shown here is derived from an EMBL/GenBank/DDBJ whole genome shotgun (WGS) entry which is preliminary data.</text>
</comment>
<sequence length="729" mass="78861">MCAEPQPVSYPSARRDDVVDDLHGRHVPDPYRWLEDAAAEDTQAWSAAQDRLFAAHAATWAGRDGVRADLERLLATGSVGVAARRRGPDGGTREVLTRREPEQEHAVVIVRDRSVDGTVRSERVLVDPVLRDPSGTTTLDAWSLSREGDLLAYQLSEGGSEESVLRVLDVATGEDVDGPLDRARYSPVAWLPRADGDPARFFYVRRLPPHLLPEDERQYHRRVYLRTVGSASTDDVEVFGEGLDLRNYYGVGMSHDGRWLTVSAATGTAPRTDVWLADLAAPGASPAAPPWRAVAVGLDAEHSVWVGRDDRLYVHTDLDAPRGRLCVADPAEPTPGNWADLVPEDPEAVLADVAVLDHPALPEPRLLVSRTRHAVAELAVHRLLDGRHVADVPLPGLGATGGLVTALEDRDAAWFTFTDHTHPGRVLRLDGHDLSLATWETPPGEPPPGPDVLARRLEVTSADGTTVRVTVLARADALDADGRPRSPAPAVLYGYGGFGISMTPGYSASTLAWVRAGGVWAVANLRGGGEEGEQWHRAGYRDRKQRVFEDFEAAAAALVAGGWTTRDRLGIQGGSNGGLLVGAAVTRRPQDYAAVVCSAPLLDMVRYERHGLGVTWNDEYGTADDPEELGWLLGYSPYHRAVEAYGAGVDYPPTLFTVFDGDSRVDPLHARKTCAAMQAATVGSPEARPVLLRREKDVGHGARSVSRTVGLATDTLLFLGHHLGLPWQP</sequence>
<dbReference type="Gene3D" id="2.130.10.120">
    <property type="entry name" value="Prolyl oligopeptidase, N-terminal domain"/>
    <property type="match status" value="1"/>
</dbReference>
<gene>
    <name evidence="10" type="ORF">ACFPJ6_05805</name>
</gene>
<keyword evidence="6" id="KW-0720">Serine protease</keyword>
<evidence type="ECO:0000256" key="3">
    <source>
        <dbReference type="ARBA" id="ARBA00011897"/>
    </source>
</evidence>
<reference evidence="11" key="1">
    <citation type="journal article" date="2019" name="Int. J. Syst. Evol. Microbiol.">
        <title>The Global Catalogue of Microorganisms (GCM) 10K type strain sequencing project: providing services to taxonomists for standard genome sequencing and annotation.</title>
        <authorList>
            <consortium name="The Broad Institute Genomics Platform"/>
            <consortium name="The Broad Institute Genome Sequencing Center for Infectious Disease"/>
            <person name="Wu L."/>
            <person name="Ma J."/>
        </authorList>
    </citation>
    <scope>NUCLEOTIDE SEQUENCE [LARGE SCALE GENOMIC DNA]</scope>
    <source>
        <strain evidence="11">CCUG 43114</strain>
    </source>
</reference>